<protein>
    <submittedName>
        <fullName evidence="2">Uncharacterized protein</fullName>
    </submittedName>
</protein>
<dbReference type="AlphaFoldDB" id="A0A383E0W3"/>
<proteinExistence type="predicted"/>
<organism evidence="2">
    <name type="scientific">marine metagenome</name>
    <dbReference type="NCBI Taxonomy" id="408172"/>
    <lineage>
        <taxon>unclassified sequences</taxon>
        <taxon>metagenomes</taxon>
        <taxon>ecological metagenomes</taxon>
    </lineage>
</organism>
<reference evidence="2" key="1">
    <citation type="submission" date="2018-05" db="EMBL/GenBank/DDBJ databases">
        <authorList>
            <person name="Lanie J.A."/>
            <person name="Ng W.-L."/>
            <person name="Kazmierczak K.M."/>
            <person name="Andrzejewski T.M."/>
            <person name="Davidsen T.M."/>
            <person name="Wayne K.J."/>
            <person name="Tettelin H."/>
            <person name="Glass J.I."/>
            <person name="Rusch D."/>
            <person name="Podicherti R."/>
            <person name="Tsui H.-C.T."/>
            <person name="Winkler M.E."/>
        </authorList>
    </citation>
    <scope>NUCLEOTIDE SEQUENCE</scope>
</reference>
<evidence type="ECO:0000256" key="1">
    <source>
        <dbReference type="SAM" id="MobiDB-lite"/>
    </source>
</evidence>
<dbReference type="EMBL" id="UINC01221764">
    <property type="protein sequence ID" value="SVE50229.1"/>
    <property type="molecule type" value="Genomic_DNA"/>
</dbReference>
<feature type="non-terminal residue" evidence="2">
    <location>
        <position position="1"/>
    </location>
</feature>
<sequence>NEADMIFMKFRRETGSSIKSTPDGNSFSTNARNSGESALCSRLRQ</sequence>
<name>A0A383E0W3_9ZZZZ</name>
<feature type="compositionally biased region" description="Polar residues" evidence="1">
    <location>
        <begin position="15"/>
        <end position="36"/>
    </location>
</feature>
<accession>A0A383E0W3</accession>
<feature type="region of interest" description="Disordered" evidence="1">
    <location>
        <begin position="13"/>
        <end position="45"/>
    </location>
</feature>
<gene>
    <name evidence="2" type="ORF">METZ01_LOCUS503083</name>
</gene>
<evidence type="ECO:0000313" key="2">
    <source>
        <dbReference type="EMBL" id="SVE50229.1"/>
    </source>
</evidence>